<organism evidence="8 9">
    <name type="scientific">Hyaloscypha hepaticicola</name>
    <dbReference type="NCBI Taxonomy" id="2082293"/>
    <lineage>
        <taxon>Eukaryota</taxon>
        <taxon>Fungi</taxon>
        <taxon>Dikarya</taxon>
        <taxon>Ascomycota</taxon>
        <taxon>Pezizomycotina</taxon>
        <taxon>Leotiomycetes</taxon>
        <taxon>Helotiales</taxon>
        <taxon>Hyaloscyphaceae</taxon>
        <taxon>Hyaloscypha</taxon>
    </lineage>
</organism>
<feature type="transmembrane region" description="Helical" evidence="6">
    <location>
        <begin position="230"/>
        <end position="255"/>
    </location>
</feature>
<feature type="transmembrane region" description="Helical" evidence="6">
    <location>
        <begin position="62"/>
        <end position="84"/>
    </location>
</feature>
<dbReference type="GO" id="GO:0007189">
    <property type="term" value="P:adenylate cyclase-activating G protein-coupled receptor signaling pathway"/>
    <property type="evidence" value="ECO:0007669"/>
    <property type="project" value="TreeGrafter"/>
</dbReference>
<dbReference type="Proteomes" id="UP000235672">
    <property type="component" value="Unassembled WGS sequence"/>
</dbReference>
<protein>
    <recommendedName>
        <fullName evidence="7">Glucose receptor Git3-like N-terminal domain-containing protein</fullName>
    </recommendedName>
</protein>
<evidence type="ECO:0000259" key="7">
    <source>
        <dbReference type="Pfam" id="PF11710"/>
    </source>
</evidence>
<dbReference type="PANTHER" id="PTHR23112">
    <property type="entry name" value="G PROTEIN-COUPLED RECEPTOR 157-RELATED"/>
    <property type="match status" value="1"/>
</dbReference>
<accession>A0A2J6QDB2</accession>
<dbReference type="SUPFAM" id="SSF81321">
    <property type="entry name" value="Family A G protein-coupled receptor-like"/>
    <property type="match status" value="1"/>
</dbReference>
<evidence type="ECO:0000256" key="5">
    <source>
        <dbReference type="SAM" id="MobiDB-lite"/>
    </source>
</evidence>
<feature type="transmembrane region" description="Helical" evidence="6">
    <location>
        <begin position="261"/>
        <end position="283"/>
    </location>
</feature>
<dbReference type="OrthoDB" id="100006at2759"/>
<feature type="transmembrane region" description="Helical" evidence="6">
    <location>
        <begin position="20"/>
        <end position="42"/>
    </location>
</feature>
<feature type="transmembrane region" description="Helical" evidence="6">
    <location>
        <begin position="138"/>
        <end position="160"/>
    </location>
</feature>
<dbReference type="GO" id="GO:0004930">
    <property type="term" value="F:G protein-coupled receptor activity"/>
    <property type="evidence" value="ECO:0007669"/>
    <property type="project" value="TreeGrafter"/>
</dbReference>
<comment type="subcellular location">
    <subcellularLocation>
        <location evidence="1">Membrane</location>
        <topology evidence="1">Multi-pass membrane protein</topology>
    </subcellularLocation>
</comment>
<dbReference type="InterPro" id="IPR023041">
    <property type="entry name" value="Glucose_rcpt_Git3-like_N"/>
</dbReference>
<feature type="compositionally biased region" description="Low complexity" evidence="5">
    <location>
        <begin position="329"/>
        <end position="345"/>
    </location>
</feature>
<keyword evidence="3 6" id="KW-1133">Transmembrane helix</keyword>
<keyword evidence="4 6" id="KW-0472">Membrane</keyword>
<feature type="compositionally biased region" description="Basic and acidic residues" evidence="5">
    <location>
        <begin position="398"/>
        <end position="409"/>
    </location>
</feature>
<keyword evidence="2 6" id="KW-0812">Transmembrane</keyword>
<evidence type="ECO:0000313" key="9">
    <source>
        <dbReference type="Proteomes" id="UP000235672"/>
    </source>
</evidence>
<feature type="transmembrane region" description="Helical" evidence="6">
    <location>
        <begin position="188"/>
        <end position="209"/>
    </location>
</feature>
<evidence type="ECO:0000256" key="6">
    <source>
        <dbReference type="SAM" id="Phobius"/>
    </source>
</evidence>
<feature type="region of interest" description="Disordered" evidence="5">
    <location>
        <begin position="381"/>
        <end position="433"/>
    </location>
</feature>
<keyword evidence="9" id="KW-1185">Reference proteome</keyword>
<dbReference type="PANTHER" id="PTHR23112:SF37">
    <property type="entry name" value="G PROTEIN-COUPLED RECEPTOR GPR1"/>
    <property type="match status" value="1"/>
</dbReference>
<evidence type="ECO:0000313" key="8">
    <source>
        <dbReference type="EMBL" id="PMD24250.1"/>
    </source>
</evidence>
<dbReference type="EMBL" id="KZ613473">
    <property type="protein sequence ID" value="PMD24250.1"/>
    <property type="molecule type" value="Genomic_DNA"/>
</dbReference>
<proteinExistence type="predicted"/>
<evidence type="ECO:0000256" key="1">
    <source>
        <dbReference type="ARBA" id="ARBA00004141"/>
    </source>
</evidence>
<evidence type="ECO:0000256" key="4">
    <source>
        <dbReference type="ARBA" id="ARBA00023136"/>
    </source>
</evidence>
<reference evidence="8 9" key="1">
    <citation type="submission" date="2016-05" db="EMBL/GenBank/DDBJ databases">
        <title>A degradative enzymes factory behind the ericoid mycorrhizal symbiosis.</title>
        <authorList>
            <consortium name="DOE Joint Genome Institute"/>
            <person name="Martino E."/>
            <person name="Morin E."/>
            <person name="Grelet G."/>
            <person name="Kuo A."/>
            <person name="Kohler A."/>
            <person name="Daghino S."/>
            <person name="Barry K."/>
            <person name="Choi C."/>
            <person name="Cichocki N."/>
            <person name="Clum A."/>
            <person name="Copeland A."/>
            <person name="Hainaut M."/>
            <person name="Haridas S."/>
            <person name="Labutti K."/>
            <person name="Lindquist E."/>
            <person name="Lipzen A."/>
            <person name="Khouja H.-R."/>
            <person name="Murat C."/>
            <person name="Ohm R."/>
            <person name="Olson A."/>
            <person name="Spatafora J."/>
            <person name="Veneault-Fourrey C."/>
            <person name="Henrissat B."/>
            <person name="Grigoriev I."/>
            <person name="Martin F."/>
            <person name="Perotto S."/>
        </authorList>
    </citation>
    <scope>NUCLEOTIDE SEQUENCE [LARGE SCALE GENOMIC DNA]</scope>
    <source>
        <strain evidence="8 9">UAMH 7357</strain>
    </source>
</reference>
<feature type="compositionally biased region" description="Low complexity" evidence="5">
    <location>
        <begin position="410"/>
        <end position="426"/>
    </location>
</feature>
<dbReference type="STRING" id="1745343.A0A2J6QDB2"/>
<gene>
    <name evidence="8" type="ORF">NA56DRAFT_643493</name>
</gene>
<feature type="compositionally biased region" description="Polar residues" evidence="5">
    <location>
        <begin position="381"/>
        <end position="395"/>
    </location>
</feature>
<feature type="domain" description="Glucose receptor Git3-like N-terminal" evidence="7">
    <location>
        <begin position="65"/>
        <end position="213"/>
    </location>
</feature>
<evidence type="ECO:0000256" key="2">
    <source>
        <dbReference type="ARBA" id="ARBA00022692"/>
    </source>
</evidence>
<dbReference type="AlphaFoldDB" id="A0A2J6QDB2"/>
<feature type="transmembrane region" description="Helical" evidence="6">
    <location>
        <begin position="104"/>
        <end position="126"/>
    </location>
</feature>
<feature type="region of interest" description="Disordered" evidence="5">
    <location>
        <begin position="319"/>
        <end position="358"/>
    </location>
</feature>
<dbReference type="Gene3D" id="1.20.1070.10">
    <property type="entry name" value="Rhodopsin 7-helix transmembrane proteins"/>
    <property type="match status" value="1"/>
</dbReference>
<name>A0A2J6QDB2_9HELO</name>
<evidence type="ECO:0000256" key="3">
    <source>
        <dbReference type="ARBA" id="ARBA00022989"/>
    </source>
</evidence>
<dbReference type="Pfam" id="PF11710">
    <property type="entry name" value="Git3"/>
    <property type="match status" value="1"/>
</dbReference>
<sequence length="433" mass="47583">MILNVDSQTLAPLPDVLSHGLVAVSTFGLLSFCCSTSLFFFLTWRLISWRYKEGPGNPPNQFLLLIYNLLLADMQQAVAFLLNITALRNNGIYVGTSTCFAQGWFVSTGDLASSVFICAIACHTWMGVVKEYRLPTPAFYCCIGVLWTFVYIMAAIGPTIHGRDFYVRASAWCWINDAFQIERLWLHYFWIFCSMFSTVLIYLYIFAFLRKKSFSQDEIAKSPRLHGATPLMVLYPLIYALCTAPLAAGRIYALAGHEVSLAYFCAAGTMIACNGWLDVILYASTRADIVFSEFPPGPNTGIDTFTFIGKASLGTTTTIIGGGSAPHNRSGSRAASRSASRGASRLAKQRGALGSNSGESVENLYGLGEIAVKDELTVTVGPQQQHNVTSYSQGVEESANRIRNFDQRSTRSARSAQSQNSRSRTSFDGAETR</sequence>
<dbReference type="GO" id="GO:0005886">
    <property type="term" value="C:plasma membrane"/>
    <property type="evidence" value="ECO:0007669"/>
    <property type="project" value="TreeGrafter"/>
</dbReference>